<keyword evidence="7 9" id="KW-1133">Transmembrane helix</keyword>
<dbReference type="CDD" id="cd13962">
    <property type="entry name" value="PT_UbiA_UBIAD1"/>
    <property type="match status" value="1"/>
</dbReference>
<dbReference type="UniPathway" id="UPA00079"/>
<dbReference type="GO" id="GO:0046428">
    <property type="term" value="F:1,4-dihydroxy-2-naphthoate polyprenyltransferase activity"/>
    <property type="evidence" value="ECO:0007669"/>
    <property type="project" value="InterPro"/>
</dbReference>
<organism evidence="11">
    <name type="scientific">marine metagenome</name>
    <dbReference type="NCBI Taxonomy" id="408172"/>
    <lineage>
        <taxon>unclassified sequences</taxon>
        <taxon>metagenomes</taxon>
        <taxon>ecological metagenomes</taxon>
    </lineage>
</organism>
<evidence type="ECO:0000256" key="3">
    <source>
        <dbReference type="ARBA" id="ARBA00022428"/>
    </source>
</evidence>
<evidence type="ECO:0000256" key="6">
    <source>
        <dbReference type="ARBA" id="ARBA00022692"/>
    </source>
</evidence>
<evidence type="ECO:0000256" key="9">
    <source>
        <dbReference type="SAM" id="Phobius"/>
    </source>
</evidence>
<dbReference type="PANTHER" id="PTHR13929:SF0">
    <property type="entry name" value="UBIA PRENYLTRANSFERASE DOMAIN-CONTAINING PROTEIN 1"/>
    <property type="match status" value="1"/>
</dbReference>
<keyword evidence="5" id="KW-0808">Transferase</keyword>
<feature type="transmembrane region" description="Helical" evidence="9">
    <location>
        <begin position="369"/>
        <end position="392"/>
    </location>
</feature>
<evidence type="ECO:0000256" key="5">
    <source>
        <dbReference type="ARBA" id="ARBA00022679"/>
    </source>
</evidence>
<dbReference type="GO" id="GO:0016020">
    <property type="term" value="C:membrane"/>
    <property type="evidence" value="ECO:0007669"/>
    <property type="project" value="UniProtKB-SubCell"/>
</dbReference>
<dbReference type="AlphaFoldDB" id="A0A381VSM5"/>
<feature type="transmembrane region" description="Helical" evidence="9">
    <location>
        <begin position="125"/>
        <end position="154"/>
    </location>
</feature>
<dbReference type="CDD" id="cd00130">
    <property type="entry name" value="PAS"/>
    <property type="match status" value="1"/>
</dbReference>
<dbReference type="SUPFAM" id="SSF55785">
    <property type="entry name" value="PYP-like sensor domain (PAS domain)"/>
    <property type="match status" value="1"/>
</dbReference>
<feature type="transmembrane region" description="Helical" evidence="9">
    <location>
        <begin position="240"/>
        <end position="259"/>
    </location>
</feature>
<dbReference type="InterPro" id="IPR000014">
    <property type="entry name" value="PAS"/>
</dbReference>
<evidence type="ECO:0000256" key="2">
    <source>
        <dbReference type="ARBA" id="ARBA00004863"/>
    </source>
</evidence>
<evidence type="ECO:0000256" key="8">
    <source>
        <dbReference type="ARBA" id="ARBA00023136"/>
    </source>
</evidence>
<keyword evidence="8 9" id="KW-0472">Membrane</keyword>
<feature type="transmembrane region" description="Helical" evidence="9">
    <location>
        <begin position="215"/>
        <end position="234"/>
    </location>
</feature>
<comment type="subcellular location">
    <subcellularLocation>
        <location evidence="1">Membrane</location>
        <topology evidence="1">Multi-pass membrane protein</topology>
    </subcellularLocation>
</comment>
<accession>A0A381VSM5</accession>
<dbReference type="Pfam" id="PF13426">
    <property type="entry name" value="PAS_9"/>
    <property type="match status" value="1"/>
</dbReference>
<feature type="transmembrane region" description="Helical" evidence="9">
    <location>
        <begin position="160"/>
        <end position="177"/>
    </location>
</feature>
<keyword evidence="6 9" id="KW-0812">Transmembrane</keyword>
<feature type="transmembrane region" description="Helical" evidence="9">
    <location>
        <begin position="404"/>
        <end position="422"/>
    </location>
</feature>
<gene>
    <name evidence="11" type="ORF">METZ01_LOCUS95592</name>
</gene>
<dbReference type="InterPro" id="IPR004657">
    <property type="entry name" value="MenA"/>
</dbReference>
<dbReference type="Pfam" id="PF01040">
    <property type="entry name" value="UbiA"/>
    <property type="match status" value="1"/>
</dbReference>
<dbReference type="GO" id="GO:0042371">
    <property type="term" value="P:vitamin K biosynthetic process"/>
    <property type="evidence" value="ECO:0007669"/>
    <property type="project" value="TreeGrafter"/>
</dbReference>
<feature type="transmembrane region" description="Helical" evidence="9">
    <location>
        <begin position="271"/>
        <end position="291"/>
    </location>
</feature>
<dbReference type="InterPro" id="IPR000537">
    <property type="entry name" value="UbiA_prenyltransferase"/>
</dbReference>
<dbReference type="HAMAP" id="MF_01937">
    <property type="entry name" value="MenA_1"/>
    <property type="match status" value="1"/>
</dbReference>
<dbReference type="InterPro" id="IPR044878">
    <property type="entry name" value="UbiA_sf"/>
</dbReference>
<dbReference type="Gene3D" id="3.30.450.20">
    <property type="entry name" value="PAS domain"/>
    <property type="match status" value="1"/>
</dbReference>
<dbReference type="NCBIfam" id="TIGR00751">
    <property type="entry name" value="menA"/>
    <property type="match status" value="1"/>
</dbReference>
<keyword evidence="4" id="KW-1003">Cell membrane</keyword>
<reference evidence="11" key="1">
    <citation type="submission" date="2018-05" db="EMBL/GenBank/DDBJ databases">
        <authorList>
            <person name="Lanie J.A."/>
            <person name="Ng W.-L."/>
            <person name="Kazmierczak K.M."/>
            <person name="Andrzejewski T.M."/>
            <person name="Davidsen T.M."/>
            <person name="Wayne K.J."/>
            <person name="Tettelin H."/>
            <person name="Glass J.I."/>
            <person name="Rusch D."/>
            <person name="Podicherti R."/>
            <person name="Tsui H.-C.T."/>
            <person name="Winkler M.E."/>
        </authorList>
    </citation>
    <scope>NUCLEOTIDE SEQUENCE</scope>
</reference>
<keyword evidence="3" id="KW-0474">Menaquinone biosynthesis</keyword>
<feature type="transmembrane region" description="Helical" evidence="9">
    <location>
        <begin position="345"/>
        <end position="363"/>
    </location>
</feature>
<evidence type="ECO:0000256" key="4">
    <source>
        <dbReference type="ARBA" id="ARBA00022475"/>
    </source>
</evidence>
<name>A0A381VSM5_9ZZZZ</name>
<dbReference type="GO" id="GO:0009234">
    <property type="term" value="P:menaquinone biosynthetic process"/>
    <property type="evidence" value="ECO:0007669"/>
    <property type="project" value="UniProtKB-UniPathway"/>
</dbReference>
<evidence type="ECO:0000313" key="11">
    <source>
        <dbReference type="EMBL" id="SVA42738.1"/>
    </source>
</evidence>
<dbReference type="PANTHER" id="PTHR13929">
    <property type="entry name" value="1,4-DIHYDROXY-2-NAPHTHOATE OCTAPRENYLTRANSFERASE"/>
    <property type="match status" value="1"/>
</dbReference>
<feature type="domain" description="PAS" evidence="10">
    <location>
        <begin position="1"/>
        <end position="44"/>
    </location>
</feature>
<comment type="pathway">
    <text evidence="2">Quinol/quinone metabolism; menaquinone biosynthesis.</text>
</comment>
<evidence type="ECO:0000259" key="10">
    <source>
        <dbReference type="PROSITE" id="PS50112"/>
    </source>
</evidence>
<protein>
    <recommendedName>
        <fullName evidence="10">PAS domain-containing protein</fullName>
    </recommendedName>
</protein>
<dbReference type="PROSITE" id="PS50112">
    <property type="entry name" value="PAS"/>
    <property type="match status" value="1"/>
</dbReference>
<evidence type="ECO:0000256" key="7">
    <source>
        <dbReference type="ARBA" id="ARBA00022989"/>
    </source>
</evidence>
<sequence length="425" mass="45788">MSKENKSVITCDLDGKLETYSEGAQELFGYTPKEVIGKVRVSDFSDGQVVLGHVVGWLDEAVKNGAWEGDTVFLHKDGHEIPCHIKITPTKGKDGEHIGYCGVTSPLEDRTADQVRPQISLMTKIFTWLVIMRLPFLTATFVPIFVGAAVAHLAGFDVSWSWLALTVLGGSLLHIGTNTANDYFDHTSGTDEANYNYMVPFSGGSRSIQMGLISARGMLTVAIVSFALSAMVGLPLIQKAGLPVLWLGLIGFISGFFYTAPPFRFASRKGLGELLIGLNFGPLMVAGSALIQTGRLLPEAFLAGIPIGLLVAAIVYVNEFPDHDGDKATGKDTLIVVFGPEKARVGYVLLVAGAFVSIVVMALNGTFPMLTLIALLASYFGVKAIQVLYKYYDNRLLQPANAGTINMHFITGVLFCIGIWMGNSI</sequence>
<dbReference type="InterPro" id="IPR026046">
    <property type="entry name" value="UBIAD1"/>
</dbReference>
<dbReference type="EMBL" id="UINC01009534">
    <property type="protein sequence ID" value="SVA42738.1"/>
    <property type="molecule type" value="Genomic_DNA"/>
</dbReference>
<proteinExistence type="inferred from homology"/>
<dbReference type="Gene3D" id="1.10.357.140">
    <property type="entry name" value="UbiA prenyltransferase"/>
    <property type="match status" value="1"/>
</dbReference>
<dbReference type="InterPro" id="IPR035965">
    <property type="entry name" value="PAS-like_dom_sf"/>
</dbReference>
<dbReference type="NCBIfam" id="TIGR00229">
    <property type="entry name" value="sensory_box"/>
    <property type="match status" value="1"/>
</dbReference>
<feature type="transmembrane region" description="Helical" evidence="9">
    <location>
        <begin position="297"/>
        <end position="317"/>
    </location>
</feature>
<evidence type="ECO:0000256" key="1">
    <source>
        <dbReference type="ARBA" id="ARBA00004141"/>
    </source>
</evidence>